<dbReference type="InterPro" id="IPR052188">
    <property type="entry name" value="Ni-pincer_cofactor_biosynth"/>
</dbReference>
<dbReference type="PATRIC" id="fig|129848.4.peg.422"/>
<dbReference type="AlphaFoldDB" id="A0A1D3L0J4"/>
<dbReference type="Pfam" id="PF02540">
    <property type="entry name" value="NAD_synthase"/>
    <property type="match status" value="1"/>
</dbReference>
<name>A0A1D3L0J4_9EURY</name>
<dbReference type="InterPro" id="IPR014729">
    <property type="entry name" value="Rossmann-like_a/b/a_fold"/>
</dbReference>
<dbReference type="Proteomes" id="UP000094707">
    <property type="component" value="Chromosome I"/>
</dbReference>
<dbReference type="GO" id="GO:0006163">
    <property type="term" value="P:purine nucleotide metabolic process"/>
    <property type="evidence" value="ECO:0007669"/>
    <property type="project" value="UniProtKB-ARBA"/>
</dbReference>
<protein>
    <recommendedName>
        <fullName evidence="1">NAD/GMP synthase domain-containing protein</fullName>
    </recommendedName>
</protein>
<dbReference type="InterPro" id="IPR022310">
    <property type="entry name" value="NAD/GMP_synthase"/>
</dbReference>
<feature type="domain" description="NAD/GMP synthase" evidence="1">
    <location>
        <begin position="15"/>
        <end position="74"/>
    </location>
</feature>
<gene>
    <name evidence="2" type="ORF">MCBB_0420</name>
</gene>
<dbReference type="STRING" id="118062.MCBB_0420"/>
<dbReference type="InterPro" id="IPR005232">
    <property type="entry name" value="LarE"/>
</dbReference>
<proteinExistence type="predicted"/>
<dbReference type="GeneID" id="30411280"/>
<dbReference type="Gene3D" id="3.40.50.620">
    <property type="entry name" value="HUPs"/>
    <property type="match status" value="1"/>
</dbReference>
<dbReference type="SUPFAM" id="SSF52402">
    <property type="entry name" value="Adenine nucleotide alpha hydrolases-like"/>
    <property type="match status" value="1"/>
</dbReference>
<dbReference type="EMBL" id="LT607756">
    <property type="protein sequence ID" value="SCG84999.1"/>
    <property type="molecule type" value="Genomic_DNA"/>
</dbReference>
<dbReference type="PANTHER" id="PTHR43169">
    <property type="entry name" value="EXSB FAMILY PROTEIN"/>
    <property type="match status" value="1"/>
</dbReference>
<reference evidence="2 3" key="1">
    <citation type="submission" date="2016-08" db="EMBL/GenBank/DDBJ databases">
        <authorList>
            <person name="Seilhamer J.J."/>
        </authorList>
    </citation>
    <scope>NUCLEOTIDE SEQUENCE [LARGE SCALE GENOMIC DNA]</scope>
    <source>
        <strain evidence="2">Buetzberg</strain>
    </source>
</reference>
<evidence type="ECO:0000313" key="2">
    <source>
        <dbReference type="EMBL" id="SCG84999.1"/>
    </source>
</evidence>
<sequence>METTTKLNILKEELRDKKVLVAFSGGADSTLLAKIAEEVSNDSLAVTIDNGVMPNDFIESARNVADELGIKHRILKEDFCLDESFKSNPPNRCYICKNKMYSKLEEIRAEEGLDEVVDGTNVSDLLEDRPGTMVNYAKNIRSPLVKAGFTAEEVRELLGSMGMNYSPSTTCLATRISKNSEITPKKINRIKYAESLLKGLTGSTVVRVRDNEDTALIEVEKIDKILNRGILQHIDSELRAVGFRRVTLDIGDYGGSKKEIVVYKPCKDEKNKIMFETELPYQINIKSTCEELKKLGSVKCSSQMGIAMLETDGRNVTIFKKGKIVARRVVDREDAEKLLIEVLPHVRRVI</sequence>
<evidence type="ECO:0000313" key="3">
    <source>
        <dbReference type="Proteomes" id="UP000094707"/>
    </source>
</evidence>
<organism evidence="2 3">
    <name type="scientific">Methanobacterium congolense</name>
    <dbReference type="NCBI Taxonomy" id="118062"/>
    <lineage>
        <taxon>Archaea</taxon>
        <taxon>Methanobacteriati</taxon>
        <taxon>Methanobacteriota</taxon>
        <taxon>Methanomada group</taxon>
        <taxon>Methanobacteria</taxon>
        <taxon>Methanobacteriales</taxon>
        <taxon>Methanobacteriaceae</taxon>
        <taxon>Methanobacterium</taxon>
    </lineage>
</organism>
<accession>A0A1D3L0J4</accession>
<dbReference type="NCBIfam" id="TIGR00268">
    <property type="entry name" value="ATP-dependent sacrificial sulfur transferase LarE"/>
    <property type="match status" value="1"/>
</dbReference>
<dbReference type="PANTHER" id="PTHR43169:SF2">
    <property type="entry name" value="NAD_GMP SYNTHASE DOMAIN-CONTAINING PROTEIN"/>
    <property type="match status" value="1"/>
</dbReference>
<dbReference type="RefSeq" id="WP_071906118.1">
    <property type="nucleotide sequence ID" value="NZ_LT607756.1"/>
</dbReference>
<dbReference type="KEGG" id="mcub:MCBB_0420"/>
<dbReference type="OrthoDB" id="61764at2157"/>
<evidence type="ECO:0000259" key="1">
    <source>
        <dbReference type="Pfam" id="PF02540"/>
    </source>
</evidence>
<dbReference type="GO" id="GO:0016783">
    <property type="term" value="F:sulfurtransferase activity"/>
    <property type="evidence" value="ECO:0007669"/>
    <property type="project" value="InterPro"/>
</dbReference>
<dbReference type="CDD" id="cd01990">
    <property type="entry name" value="LarE-like"/>
    <property type="match status" value="1"/>
</dbReference>
<keyword evidence="3" id="KW-1185">Reference proteome</keyword>